<dbReference type="GO" id="GO:0048188">
    <property type="term" value="C:Set1C/COMPASS complex"/>
    <property type="evidence" value="ECO:0007669"/>
    <property type="project" value="InterPro"/>
</dbReference>
<dbReference type="Proteomes" id="UP001324427">
    <property type="component" value="Unassembled WGS sequence"/>
</dbReference>
<dbReference type="SUPFAM" id="SSF57903">
    <property type="entry name" value="FYVE/PHD zinc finger"/>
    <property type="match status" value="1"/>
</dbReference>
<name>A0AAV9JIX7_9PEZI</name>
<feature type="region of interest" description="Disordered" evidence="7">
    <location>
        <begin position="373"/>
        <end position="435"/>
    </location>
</feature>
<keyword evidence="10" id="KW-1185">Reference proteome</keyword>
<dbReference type="EMBL" id="JAVFHQ010000022">
    <property type="protein sequence ID" value="KAK4544883.1"/>
    <property type="molecule type" value="Genomic_DNA"/>
</dbReference>
<dbReference type="SMART" id="SM00249">
    <property type="entry name" value="PHD"/>
    <property type="match status" value="1"/>
</dbReference>
<evidence type="ECO:0000259" key="8">
    <source>
        <dbReference type="PROSITE" id="PS50016"/>
    </source>
</evidence>
<dbReference type="Pfam" id="PF00628">
    <property type="entry name" value="PHD"/>
    <property type="match status" value="1"/>
</dbReference>
<feature type="compositionally biased region" description="Polar residues" evidence="7">
    <location>
        <begin position="385"/>
        <end position="399"/>
    </location>
</feature>
<dbReference type="InterPro" id="IPR019786">
    <property type="entry name" value="Zinc_finger_PHD-type_CS"/>
</dbReference>
<feature type="compositionally biased region" description="Polar residues" evidence="7">
    <location>
        <begin position="253"/>
        <end position="268"/>
    </location>
</feature>
<feature type="region of interest" description="Disordered" evidence="7">
    <location>
        <begin position="150"/>
        <end position="194"/>
    </location>
</feature>
<comment type="caution">
    <text evidence="9">The sequence shown here is derived from an EMBL/GenBank/DDBJ whole genome shotgun (WGS) entry which is preliminary data.</text>
</comment>
<dbReference type="PANTHER" id="PTHR46174:SF1">
    <property type="entry name" value="CXXC-TYPE ZINC FINGER PROTEIN 1"/>
    <property type="match status" value="1"/>
</dbReference>
<dbReference type="InterPro" id="IPR037869">
    <property type="entry name" value="Spp1/CFP1"/>
</dbReference>
<comment type="subcellular location">
    <subcellularLocation>
        <location evidence="1">Nucleus</location>
    </subcellularLocation>
</comment>
<sequence>MASNRHAEGPNGTNPPQPLTAEIFEYTDDGLSRDDLLVIARQGFRPAEHGGLRWYSNRKELNLWVAKVPLADSEKVGILQQRQWAKELSMAYEESRSKVSCICRQPMAGKMVECEACKEWYHCKCVGFVPREESGRDKYICLACERSGKTSRRNGERPELESTHARQLEKSALPDTKMERSRTPPGAWQSTSWRNGQEFLHPGPPNVTGVGVSLEEWNRYQEAMHAGLGDIGVGMSKEEWRQYQERMRPPTHPSTTELASSFSSTLMPQSHMPHAAAQAPFDPQPAASTDTTASTTQNPLGPSAWDHDHRLFTIDIFTIPPQPSDVIIFPKEHLPLVIHLGYVEARDGALLRLEDCPEGYSVWTGRTTFCDTDDEPLKPHPSYNLRPTQGHQRRASSTVLAGPSGLQHPTAATDTHHPSTRKQVSATVFPAGAPR</sequence>
<evidence type="ECO:0000256" key="1">
    <source>
        <dbReference type="ARBA" id="ARBA00004123"/>
    </source>
</evidence>
<proteinExistence type="predicted"/>
<evidence type="ECO:0000313" key="9">
    <source>
        <dbReference type="EMBL" id="KAK4544883.1"/>
    </source>
</evidence>
<feature type="region of interest" description="Disordered" evidence="7">
    <location>
        <begin position="246"/>
        <end position="304"/>
    </location>
</feature>
<keyword evidence="5" id="KW-0539">Nucleus</keyword>
<dbReference type="InterPro" id="IPR013083">
    <property type="entry name" value="Znf_RING/FYVE/PHD"/>
</dbReference>
<dbReference type="Gene3D" id="3.30.40.10">
    <property type="entry name" value="Zinc/RING finger domain, C3HC4 (zinc finger)"/>
    <property type="match status" value="1"/>
</dbReference>
<dbReference type="GO" id="GO:0045893">
    <property type="term" value="P:positive regulation of DNA-templated transcription"/>
    <property type="evidence" value="ECO:0007669"/>
    <property type="project" value="TreeGrafter"/>
</dbReference>
<feature type="domain" description="PHD-type" evidence="8">
    <location>
        <begin position="98"/>
        <end position="147"/>
    </location>
</feature>
<evidence type="ECO:0000256" key="7">
    <source>
        <dbReference type="SAM" id="MobiDB-lite"/>
    </source>
</evidence>
<dbReference type="InterPro" id="IPR019787">
    <property type="entry name" value="Znf_PHD-finger"/>
</dbReference>
<gene>
    <name evidence="9" type="ORF">LTR36_003787</name>
</gene>
<reference evidence="9 10" key="1">
    <citation type="submission" date="2021-11" db="EMBL/GenBank/DDBJ databases">
        <title>Black yeast isolated from Biological Soil Crust.</title>
        <authorList>
            <person name="Kurbessoian T."/>
        </authorList>
    </citation>
    <scope>NUCLEOTIDE SEQUENCE [LARGE SCALE GENOMIC DNA]</scope>
    <source>
        <strain evidence="9 10">CCFEE 5522</strain>
    </source>
</reference>
<protein>
    <recommendedName>
        <fullName evidence="8">PHD-type domain-containing protein</fullName>
    </recommendedName>
</protein>
<evidence type="ECO:0000256" key="6">
    <source>
        <dbReference type="PROSITE-ProRule" id="PRU00146"/>
    </source>
</evidence>
<dbReference type="AlphaFoldDB" id="A0AAV9JIX7"/>
<dbReference type="InterPro" id="IPR011011">
    <property type="entry name" value="Znf_FYVE_PHD"/>
</dbReference>
<organism evidence="9 10">
    <name type="scientific">Oleoguttula mirabilis</name>
    <dbReference type="NCBI Taxonomy" id="1507867"/>
    <lineage>
        <taxon>Eukaryota</taxon>
        <taxon>Fungi</taxon>
        <taxon>Dikarya</taxon>
        <taxon>Ascomycota</taxon>
        <taxon>Pezizomycotina</taxon>
        <taxon>Dothideomycetes</taxon>
        <taxon>Dothideomycetidae</taxon>
        <taxon>Mycosphaerellales</taxon>
        <taxon>Teratosphaeriaceae</taxon>
        <taxon>Oleoguttula</taxon>
    </lineage>
</organism>
<evidence type="ECO:0000313" key="10">
    <source>
        <dbReference type="Proteomes" id="UP001324427"/>
    </source>
</evidence>
<keyword evidence="3 6" id="KW-0863">Zinc-finger</keyword>
<dbReference type="PROSITE" id="PS01359">
    <property type="entry name" value="ZF_PHD_1"/>
    <property type="match status" value="1"/>
</dbReference>
<keyword evidence="2" id="KW-0479">Metal-binding</keyword>
<keyword evidence="4" id="KW-0862">Zinc</keyword>
<dbReference type="InterPro" id="IPR001965">
    <property type="entry name" value="Znf_PHD"/>
</dbReference>
<dbReference type="PROSITE" id="PS50016">
    <property type="entry name" value="ZF_PHD_2"/>
    <property type="match status" value="1"/>
</dbReference>
<feature type="compositionally biased region" description="Low complexity" evidence="7">
    <location>
        <begin position="273"/>
        <end position="297"/>
    </location>
</feature>
<feature type="compositionally biased region" description="Basic and acidic residues" evidence="7">
    <location>
        <begin position="153"/>
        <end position="169"/>
    </location>
</feature>
<dbReference type="GO" id="GO:0008270">
    <property type="term" value="F:zinc ion binding"/>
    <property type="evidence" value="ECO:0007669"/>
    <property type="project" value="UniProtKB-KW"/>
</dbReference>
<evidence type="ECO:0000256" key="4">
    <source>
        <dbReference type="ARBA" id="ARBA00022833"/>
    </source>
</evidence>
<dbReference type="PANTHER" id="PTHR46174">
    <property type="entry name" value="CXXC-TYPE ZINC FINGER PROTEIN 1"/>
    <property type="match status" value="1"/>
</dbReference>
<accession>A0AAV9JIX7</accession>
<evidence type="ECO:0000256" key="3">
    <source>
        <dbReference type="ARBA" id="ARBA00022771"/>
    </source>
</evidence>
<evidence type="ECO:0000256" key="2">
    <source>
        <dbReference type="ARBA" id="ARBA00022723"/>
    </source>
</evidence>
<evidence type="ECO:0000256" key="5">
    <source>
        <dbReference type="ARBA" id="ARBA00023242"/>
    </source>
</evidence>